<feature type="compositionally biased region" description="Basic and acidic residues" evidence="3">
    <location>
        <begin position="1"/>
        <end position="12"/>
    </location>
</feature>
<evidence type="ECO:0000256" key="2">
    <source>
        <dbReference type="ARBA" id="ARBA00023163"/>
    </source>
</evidence>
<dbReference type="Pfam" id="PF01965">
    <property type="entry name" value="DJ-1_PfpI"/>
    <property type="match status" value="1"/>
</dbReference>
<dbReference type="InterPro" id="IPR009057">
    <property type="entry name" value="Homeodomain-like_sf"/>
</dbReference>
<protein>
    <submittedName>
        <fullName evidence="5">DJ-1/PfpI family protein</fullName>
    </submittedName>
</protein>
<organism evidence="5 6">
    <name type="scientific">Streptomyces caniscabiei</name>
    <dbReference type="NCBI Taxonomy" id="2746961"/>
    <lineage>
        <taxon>Bacteria</taxon>
        <taxon>Bacillati</taxon>
        <taxon>Actinomycetota</taxon>
        <taxon>Actinomycetes</taxon>
        <taxon>Kitasatosporales</taxon>
        <taxon>Streptomycetaceae</taxon>
        <taxon>Streptomyces</taxon>
    </lineage>
</organism>
<dbReference type="GO" id="GO:0043565">
    <property type="term" value="F:sequence-specific DNA binding"/>
    <property type="evidence" value="ECO:0007669"/>
    <property type="project" value="InterPro"/>
</dbReference>
<reference evidence="5" key="1">
    <citation type="submission" date="2020-09" db="EMBL/GenBank/DDBJ databases">
        <title>Streptomyces canutascabiei sp. nov., which causes potato common scab and is distributed across the world.</title>
        <authorList>
            <person name="Nguyen H.P."/>
            <person name="Weisberg A.J."/>
            <person name="Chang J.H."/>
            <person name="Clarke C.R."/>
        </authorList>
    </citation>
    <scope>NUCLEOTIDE SEQUENCE</scope>
    <source>
        <strain evidence="5">ID-01-6.2a</strain>
    </source>
</reference>
<dbReference type="SMART" id="SM00342">
    <property type="entry name" value="HTH_ARAC"/>
    <property type="match status" value="1"/>
</dbReference>
<sequence length="341" mass="36655">MDDSRAHDHARTSEVAVNSPDHTIGHQQPHLVLILLFDGVQSLGFSGPADVFATVGGMSRGTCRYEVRTASSDGGPVHASGGLTVQPDHGTVDVDRVDTLIVAGTDGIPAVDRATVDAVGSLARRAQRVASVSTGAFLLADAGLLDGRRAATHWEFADELARRHPAVEADARNTVVRDGRITTSGGAASGLELALALVEDDLGRDIAQQVARFLVTYRHGPGGQLQFVDPLGPDAHSPALREVQRLILDDPGGDLSIRSLSYRAGVSERHFTRLFRAQVGMSAREYVERARVAAASRLLTETPRSPESIARETGFGTQATMLRSFHRILRISPLDYRERYS</sequence>
<evidence type="ECO:0000256" key="1">
    <source>
        <dbReference type="ARBA" id="ARBA00023015"/>
    </source>
</evidence>
<evidence type="ECO:0000313" key="6">
    <source>
        <dbReference type="Proteomes" id="UP000661025"/>
    </source>
</evidence>
<evidence type="ECO:0000313" key="5">
    <source>
        <dbReference type="EMBL" id="MBD9722484.1"/>
    </source>
</evidence>
<dbReference type="PANTHER" id="PTHR43130">
    <property type="entry name" value="ARAC-FAMILY TRANSCRIPTIONAL REGULATOR"/>
    <property type="match status" value="1"/>
</dbReference>
<dbReference type="InterPro" id="IPR052158">
    <property type="entry name" value="INH-QAR"/>
</dbReference>
<dbReference type="SUPFAM" id="SSF46689">
    <property type="entry name" value="Homeodomain-like"/>
    <property type="match status" value="2"/>
</dbReference>
<keyword evidence="2" id="KW-0804">Transcription</keyword>
<name>A0A927L259_9ACTN</name>
<evidence type="ECO:0000256" key="3">
    <source>
        <dbReference type="SAM" id="MobiDB-lite"/>
    </source>
</evidence>
<dbReference type="Gene3D" id="3.40.50.880">
    <property type="match status" value="1"/>
</dbReference>
<dbReference type="Gene3D" id="1.10.10.60">
    <property type="entry name" value="Homeodomain-like"/>
    <property type="match status" value="2"/>
</dbReference>
<dbReference type="SUPFAM" id="SSF52317">
    <property type="entry name" value="Class I glutamine amidotransferase-like"/>
    <property type="match status" value="1"/>
</dbReference>
<evidence type="ECO:0000259" key="4">
    <source>
        <dbReference type="PROSITE" id="PS01124"/>
    </source>
</evidence>
<dbReference type="AlphaFoldDB" id="A0A927L259"/>
<feature type="region of interest" description="Disordered" evidence="3">
    <location>
        <begin position="1"/>
        <end position="23"/>
    </location>
</feature>
<dbReference type="InterPro" id="IPR029062">
    <property type="entry name" value="Class_I_gatase-like"/>
</dbReference>
<dbReference type="CDD" id="cd03137">
    <property type="entry name" value="GATase1_AraC_1"/>
    <property type="match status" value="1"/>
</dbReference>
<keyword evidence="1" id="KW-0805">Transcription regulation</keyword>
<dbReference type="PROSITE" id="PS01124">
    <property type="entry name" value="HTH_ARAC_FAMILY_2"/>
    <property type="match status" value="1"/>
</dbReference>
<feature type="domain" description="HTH araC/xylS-type" evidence="4">
    <location>
        <begin position="241"/>
        <end position="339"/>
    </location>
</feature>
<dbReference type="InterPro" id="IPR018060">
    <property type="entry name" value="HTH_AraC"/>
</dbReference>
<gene>
    <name evidence="5" type="ORF">IHE70_04345</name>
</gene>
<dbReference type="PANTHER" id="PTHR43130:SF3">
    <property type="entry name" value="HTH-TYPE TRANSCRIPTIONAL REGULATOR RV1931C"/>
    <property type="match status" value="1"/>
</dbReference>
<dbReference type="GO" id="GO:0003700">
    <property type="term" value="F:DNA-binding transcription factor activity"/>
    <property type="evidence" value="ECO:0007669"/>
    <property type="project" value="InterPro"/>
</dbReference>
<dbReference type="EMBL" id="JACYXT010000001">
    <property type="protein sequence ID" value="MBD9722484.1"/>
    <property type="molecule type" value="Genomic_DNA"/>
</dbReference>
<dbReference type="Pfam" id="PF12833">
    <property type="entry name" value="HTH_18"/>
    <property type="match status" value="1"/>
</dbReference>
<accession>A0A927L259</accession>
<dbReference type="InterPro" id="IPR002818">
    <property type="entry name" value="DJ-1/PfpI"/>
</dbReference>
<dbReference type="Proteomes" id="UP000661025">
    <property type="component" value="Unassembled WGS sequence"/>
</dbReference>
<comment type="caution">
    <text evidence="5">The sequence shown here is derived from an EMBL/GenBank/DDBJ whole genome shotgun (WGS) entry which is preliminary data.</text>
</comment>
<proteinExistence type="predicted"/>